<feature type="compositionally biased region" description="Basic and acidic residues" evidence="1">
    <location>
        <begin position="88"/>
        <end position="98"/>
    </location>
</feature>
<proteinExistence type="predicted"/>
<protein>
    <submittedName>
        <fullName evidence="2">Uncharacterized protein</fullName>
    </submittedName>
</protein>
<dbReference type="AlphaFoldDB" id="A0AA90P2I5"/>
<evidence type="ECO:0000313" key="2">
    <source>
        <dbReference type="EMBL" id="MDP0589916.1"/>
    </source>
</evidence>
<sequence length="148" mass="16726">MMNNTSLNVKTEVNTPDHTTKKEIVSSRKFGCRMVSRFKKIAVKIVGWKNPVKYISKGIMKLAARVKNSVHANICYIIPLMTGIKSVSERTNSDDTGKRNNKTPTTVNHAETNGSMNVYVISGESDSTEVQRNNFYNFDQDSNNNDRY</sequence>
<dbReference type="EMBL" id="JASXSV010000024">
    <property type="protein sequence ID" value="MDP0589916.1"/>
    <property type="molecule type" value="Genomic_DNA"/>
</dbReference>
<accession>A0AA90P2I5</accession>
<evidence type="ECO:0000313" key="3">
    <source>
        <dbReference type="Proteomes" id="UP001178148"/>
    </source>
</evidence>
<gene>
    <name evidence="2" type="ORF">QS748_12330</name>
</gene>
<dbReference type="Proteomes" id="UP001178148">
    <property type="component" value="Unassembled WGS sequence"/>
</dbReference>
<organism evidence="2 3">
    <name type="scientific">Candidatus Endonucleibacter bathymodioli</name>
    <dbReference type="NCBI Taxonomy" id="539814"/>
    <lineage>
        <taxon>Bacteria</taxon>
        <taxon>Pseudomonadati</taxon>
        <taxon>Pseudomonadota</taxon>
        <taxon>Gammaproteobacteria</taxon>
        <taxon>Oceanospirillales</taxon>
        <taxon>Endozoicomonadaceae</taxon>
        <taxon>Candidatus Endonucleibacter</taxon>
    </lineage>
</organism>
<feature type="region of interest" description="Disordered" evidence="1">
    <location>
        <begin position="88"/>
        <end position="112"/>
    </location>
</feature>
<evidence type="ECO:0000256" key="1">
    <source>
        <dbReference type="SAM" id="MobiDB-lite"/>
    </source>
</evidence>
<feature type="compositionally biased region" description="Polar residues" evidence="1">
    <location>
        <begin position="102"/>
        <end position="112"/>
    </location>
</feature>
<keyword evidence="3" id="KW-1185">Reference proteome</keyword>
<reference evidence="2 3" key="1">
    <citation type="journal article" date="2023" name="bioRxiv">
        <title>An intranuclear bacterial parasite of deep-sea mussels expresses apoptosis inhibitors acquired from its host.</title>
        <authorList>
            <person name="Gonzalez Porras M.A."/>
            <person name="Assie A."/>
            <person name="Tietjen M."/>
            <person name="Violette M."/>
            <person name="Kleiner M."/>
            <person name="Gruber-Vodicka H."/>
            <person name="Dubilier N."/>
            <person name="Leisch N."/>
        </authorList>
    </citation>
    <scope>NUCLEOTIDE SEQUENCE [LARGE SCALE GENOMIC DNA]</scope>
    <source>
        <strain evidence="2">IAP13</strain>
    </source>
</reference>
<comment type="caution">
    <text evidence="2">The sequence shown here is derived from an EMBL/GenBank/DDBJ whole genome shotgun (WGS) entry which is preliminary data.</text>
</comment>
<name>A0AA90P2I5_9GAMM</name>